<name>A0A4U3MB81_9ACTN</name>
<dbReference type="GO" id="GO:0006355">
    <property type="term" value="P:regulation of DNA-templated transcription"/>
    <property type="evidence" value="ECO:0007669"/>
    <property type="project" value="InterPro"/>
</dbReference>
<evidence type="ECO:0000256" key="2">
    <source>
        <dbReference type="SAM" id="MobiDB-lite"/>
    </source>
</evidence>
<dbReference type="Gene3D" id="2.60.120.10">
    <property type="entry name" value="Jelly Rolls"/>
    <property type="match status" value="1"/>
</dbReference>
<keyword evidence="5" id="KW-1185">Reference proteome</keyword>
<organism evidence="4 5">
    <name type="scientific">Herbidospora galbida</name>
    <dbReference type="NCBI Taxonomy" id="2575442"/>
    <lineage>
        <taxon>Bacteria</taxon>
        <taxon>Bacillati</taxon>
        <taxon>Actinomycetota</taxon>
        <taxon>Actinomycetes</taxon>
        <taxon>Streptosporangiales</taxon>
        <taxon>Streptosporangiaceae</taxon>
        <taxon>Herbidospora</taxon>
    </lineage>
</organism>
<proteinExistence type="predicted"/>
<dbReference type="InterPro" id="IPR003313">
    <property type="entry name" value="AraC-bd"/>
</dbReference>
<protein>
    <submittedName>
        <fullName evidence="4">Cupin</fullName>
    </submittedName>
</protein>
<sequence>MTVIRAAAARRSETPGGVMTTFASPSQGGSAHSVWRVEGNPGIAGPRHDFDREQIWAFVTGGATVELGGETFEVAGGDTVVMPAHTARQVTAADEGFTAVVTAAGDAKAILPDGTVHGTPPWIA</sequence>
<feature type="domain" description="AraC-type arabinose-binding/dimerisation" evidence="3">
    <location>
        <begin position="41"/>
        <end position="94"/>
    </location>
</feature>
<keyword evidence="1" id="KW-0238">DNA-binding</keyword>
<evidence type="ECO:0000259" key="3">
    <source>
        <dbReference type="Pfam" id="PF02311"/>
    </source>
</evidence>
<evidence type="ECO:0000313" key="5">
    <source>
        <dbReference type="Proteomes" id="UP000308705"/>
    </source>
</evidence>
<gene>
    <name evidence="4" type="ORF">FDA94_24650</name>
</gene>
<dbReference type="Proteomes" id="UP000308705">
    <property type="component" value="Unassembled WGS sequence"/>
</dbReference>
<dbReference type="RefSeq" id="WP_137249455.1">
    <property type="nucleotide sequence ID" value="NZ_SZQA01000026.1"/>
</dbReference>
<feature type="region of interest" description="Disordered" evidence="2">
    <location>
        <begin position="24"/>
        <end position="48"/>
    </location>
</feature>
<dbReference type="InterPro" id="IPR011051">
    <property type="entry name" value="RmlC_Cupin_sf"/>
</dbReference>
<dbReference type="GO" id="GO:0003677">
    <property type="term" value="F:DNA binding"/>
    <property type="evidence" value="ECO:0007669"/>
    <property type="project" value="UniProtKB-KW"/>
</dbReference>
<reference evidence="4 5" key="1">
    <citation type="submission" date="2019-04" db="EMBL/GenBank/DDBJ databases">
        <title>Herbidospora sp. NEAU-GS14.nov., a novel actinomycete isolated from soil.</title>
        <authorList>
            <person name="Han L."/>
        </authorList>
    </citation>
    <scope>NUCLEOTIDE SEQUENCE [LARGE SCALE GENOMIC DNA]</scope>
    <source>
        <strain evidence="4 5">NEAU-GS14</strain>
    </source>
</reference>
<dbReference type="Pfam" id="PF02311">
    <property type="entry name" value="AraC_binding"/>
    <property type="match status" value="1"/>
</dbReference>
<dbReference type="EMBL" id="SZQA01000026">
    <property type="protein sequence ID" value="TKK85589.1"/>
    <property type="molecule type" value="Genomic_DNA"/>
</dbReference>
<comment type="caution">
    <text evidence="4">The sequence shown here is derived from an EMBL/GenBank/DDBJ whole genome shotgun (WGS) entry which is preliminary data.</text>
</comment>
<dbReference type="AlphaFoldDB" id="A0A4U3MB81"/>
<dbReference type="OrthoDB" id="5145129at2"/>
<evidence type="ECO:0000256" key="1">
    <source>
        <dbReference type="ARBA" id="ARBA00023125"/>
    </source>
</evidence>
<dbReference type="InterPro" id="IPR014710">
    <property type="entry name" value="RmlC-like_jellyroll"/>
</dbReference>
<dbReference type="SUPFAM" id="SSF51182">
    <property type="entry name" value="RmlC-like cupins"/>
    <property type="match status" value="1"/>
</dbReference>
<evidence type="ECO:0000313" key="4">
    <source>
        <dbReference type="EMBL" id="TKK85589.1"/>
    </source>
</evidence>
<accession>A0A4U3MB81</accession>